<reference evidence="3" key="1">
    <citation type="submission" date="2022-11" db="UniProtKB">
        <authorList>
            <consortium name="WormBaseParasite"/>
        </authorList>
    </citation>
    <scope>IDENTIFICATION</scope>
</reference>
<dbReference type="Proteomes" id="UP000887565">
    <property type="component" value="Unplaced"/>
</dbReference>
<feature type="transmembrane region" description="Helical" evidence="1">
    <location>
        <begin position="150"/>
        <end position="167"/>
    </location>
</feature>
<keyword evidence="1" id="KW-0472">Membrane</keyword>
<keyword evidence="2" id="KW-1185">Reference proteome</keyword>
<dbReference type="WBParaSite" id="nRc.2.0.1.t30535-RA">
    <property type="protein sequence ID" value="nRc.2.0.1.t30535-RA"/>
    <property type="gene ID" value="nRc.2.0.1.g30535"/>
</dbReference>
<organism evidence="2 3">
    <name type="scientific">Romanomermis culicivorax</name>
    <name type="common">Nematode worm</name>
    <dbReference type="NCBI Taxonomy" id="13658"/>
    <lineage>
        <taxon>Eukaryota</taxon>
        <taxon>Metazoa</taxon>
        <taxon>Ecdysozoa</taxon>
        <taxon>Nematoda</taxon>
        <taxon>Enoplea</taxon>
        <taxon>Dorylaimia</taxon>
        <taxon>Mermithida</taxon>
        <taxon>Mermithoidea</taxon>
        <taxon>Mermithidae</taxon>
        <taxon>Romanomermis</taxon>
    </lineage>
</organism>
<feature type="transmembrane region" description="Helical" evidence="1">
    <location>
        <begin position="127"/>
        <end position="144"/>
    </location>
</feature>
<accession>A0A915JVU6</accession>
<keyword evidence="1" id="KW-0812">Transmembrane</keyword>
<name>A0A915JVU6_ROMCU</name>
<proteinExistence type="predicted"/>
<dbReference type="AlphaFoldDB" id="A0A915JVU6"/>
<keyword evidence="1" id="KW-1133">Transmembrane helix</keyword>
<dbReference type="PANTHER" id="PTHR38640:SF1">
    <property type="entry name" value="GEO09659P1"/>
    <property type="match status" value="1"/>
</dbReference>
<evidence type="ECO:0000256" key="1">
    <source>
        <dbReference type="SAM" id="Phobius"/>
    </source>
</evidence>
<evidence type="ECO:0000313" key="2">
    <source>
        <dbReference type="Proteomes" id="UP000887565"/>
    </source>
</evidence>
<protein>
    <submittedName>
        <fullName evidence="3">Uncharacterized protein</fullName>
    </submittedName>
</protein>
<evidence type="ECO:0000313" key="3">
    <source>
        <dbReference type="WBParaSite" id="nRc.2.0.1.t30535-RA"/>
    </source>
</evidence>
<dbReference type="PANTHER" id="PTHR38640">
    <property type="entry name" value="GEO09659P1"/>
    <property type="match status" value="1"/>
</dbReference>
<sequence>MCKDRKPCLVCVLAGFLIQLNEHLFKNFELYEHKRCALGPMCLINMAASRRVFKTVSFKMSASNTFPPVTSDSLLRHYLPIAPSCDLFLSNALLFNAHFGVGVYCYFRRHMKKLSTNCRVMYSVYEAVLFNFGSVLLWAVMKVILPPDTLIRTTFGVLTSVCLLGIGKEYLAFIEENSTTD</sequence>